<name>A0A245ZH59_9SPHN</name>
<sequence length="326" mass="34721">MSKGQPRLLVPEIDPAALGGWRSDLPMVELGGATMGTRWRAMFATPAACDVDSVAKAVERRLDQLVSQMSHWAADSLISAFNRSPVGQWMSLPADFAAVIGEALDVAAATDGAFDPALGRLVDLWGYGPQPVDAPPTEDAVAAALHLGGWQQLRFDPAARRLQRVADVRLDLSGIAKGYAVDCLSALLAGRGIGHSLVEIGGEFVGRGMRPDGDPWWVDLELPGSLALPLRLALHQCAIATSGDYVRGRHTIDPRTGKPMAHALSVSVVHRSAMLADAWATALSVADPAAMKALAETNNLAARALIRQREGLVEWFSPAMSRMLVD</sequence>
<comment type="similarity">
    <text evidence="10">Belongs to the ApbE family.</text>
</comment>
<evidence type="ECO:0000256" key="2">
    <source>
        <dbReference type="ARBA" id="ARBA00016337"/>
    </source>
</evidence>
<dbReference type="Pfam" id="PF02424">
    <property type="entry name" value="ApbE"/>
    <property type="match status" value="1"/>
</dbReference>
<feature type="binding site" evidence="11">
    <location>
        <position position="277"/>
    </location>
    <ligand>
        <name>Mg(2+)</name>
        <dbReference type="ChEBI" id="CHEBI:18420"/>
    </ligand>
</feature>
<evidence type="ECO:0000256" key="11">
    <source>
        <dbReference type="PIRSR" id="PIRSR006268-2"/>
    </source>
</evidence>
<evidence type="ECO:0000256" key="3">
    <source>
        <dbReference type="ARBA" id="ARBA00022630"/>
    </source>
</evidence>
<evidence type="ECO:0000256" key="1">
    <source>
        <dbReference type="ARBA" id="ARBA00011955"/>
    </source>
</evidence>
<dbReference type="EMBL" id="NBBJ01000004">
    <property type="protein sequence ID" value="OWK29063.1"/>
    <property type="molecule type" value="Genomic_DNA"/>
</dbReference>
<reference evidence="12 13" key="1">
    <citation type="submission" date="2017-03" db="EMBL/GenBank/DDBJ databases">
        <title>Genome sequence of Sphingomonas mucosissima DSM 17494.</title>
        <authorList>
            <person name="Poehlein A."/>
            <person name="Wuebbeler J.H."/>
            <person name="Steinbuechel A."/>
            <person name="Daniel R."/>
        </authorList>
    </citation>
    <scope>NUCLEOTIDE SEQUENCE [LARGE SCALE GENOMIC DNA]</scope>
    <source>
        <strain evidence="12 13">DSM 17494</strain>
    </source>
</reference>
<evidence type="ECO:0000256" key="5">
    <source>
        <dbReference type="ARBA" id="ARBA00022723"/>
    </source>
</evidence>
<dbReference type="EC" id="2.7.1.180" evidence="1 10"/>
<feature type="binding site" evidence="11">
    <location>
        <position position="281"/>
    </location>
    <ligand>
        <name>Mg(2+)</name>
        <dbReference type="ChEBI" id="CHEBI:18420"/>
    </ligand>
</feature>
<evidence type="ECO:0000313" key="13">
    <source>
        <dbReference type="Proteomes" id="UP000197783"/>
    </source>
</evidence>
<dbReference type="SUPFAM" id="SSF143631">
    <property type="entry name" value="ApbE-like"/>
    <property type="match status" value="1"/>
</dbReference>
<dbReference type="GO" id="GO:0046872">
    <property type="term" value="F:metal ion binding"/>
    <property type="evidence" value="ECO:0007669"/>
    <property type="project" value="UniProtKB-UniRule"/>
</dbReference>
<accession>A0A245ZH59</accession>
<evidence type="ECO:0000256" key="9">
    <source>
        <dbReference type="ARBA" id="ARBA00048540"/>
    </source>
</evidence>
<dbReference type="InterPro" id="IPR024932">
    <property type="entry name" value="ApbE"/>
</dbReference>
<keyword evidence="5 10" id="KW-0479">Metal-binding</keyword>
<evidence type="ECO:0000256" key="4">
    <source>
        <dbReference type="ARBA" id="ARBA00022679"/>
    </source>
</evidence>
<proteinExistence type="inferred from homology"/>
<gene>
    <name evidence="12" type="primary">apbE</name>
    <name evidence="12" type="ORF">SPMU_25900</name>
</gene>
<protein>
    <recommendedName>
        <fullName evidence="2 10">FAD:protein FMN transferase</fullName>
        <ecNumber evidence="1 10">2.7.1.180</ecNumber>
    </recommendedName>
    <alternativeName>
        <fullName evidence="8 10">Flavin transferase</fullName>
    </alternativeName>
</protein>
<evidence type="ECO:0000256" key="6">
    <source>
        <dbReference type="ARBA" id="ARBA00022827"/>
    </source>
</evidence>
<dbReference type="Gene3D" id="3.10.520.10">
    <property type="entry name" value="ApbE-like domains"/>
    <property type="match status" value="1"/>
</dbReference>
<dbReference type="Proteomes" id="UP000197783">
    <property type="component" value="Unassembled WGS sequence"/>
</dbReference>
<evidence type="ECO:0000256" key="7">
    <source>
        <dbReference type="ARBA" id="ARBA00022842"/>
    </source>
</evidence>
<comment type="cofactor">
    <cofactor evidence="11">
        <name>Mg(2+)</name>
        <dbReference type="ChEBI" id="CHEBI:18420"/>
    </cofactor>
    <cofactor evidence="11">
        <name>Mn(2+)</name>
        <dbReference type="ChEBI" id="CHEBI:29035"/>
    </cofactor>
    <text evidence="11">Magnesium. Can also use manganese.</text>
</comment>
<evidence type="ECO:0000256" key="8">
    <source>
        <dbReference type="ARBA" id="ARBA00031306"/>
    </source>
</evidence>
<keyword evidence="12" id="KW-0449">Lipoprotein</keyword>
<evidence type="ECO:0000313" key="12">
    <source>
        <dbReference type="EMBL" id="OWK29063.1"/>
    </source>
</evidence>
<dbReference type="RefSeq" id="WP_245833273.1">
    <property type="nucleotide sequence ID" value="NZ_NBBJ01000004.1"/>
</dbReference>
<keyword evidence="7 10" id="KW-0460">Magnesium</keyword>
<feature type="binding site" evidence="11">
    <location>
        <position position="174"/>
    </location>
    <ligand>
        <name>Mg(2+)</name>
        <dbReference type="ChEBI" id="CHEBI:18420"/>
    </ligand>
</feature>
<dbReference type="PANTHER" id="PTHR30040:SF2">
    <property type="entry name" value="FAD:PROTEIN FMN TRANSFERASE"/>
    <property type="match status" value="1"/>
</dbReference>
<dbReference type="PIRSF" id="PIRSF006268">
    <property type="entry name" value="ApbE"/>
    <property type="match status" value="1"/>
</dbReference>
<evidence type="ECO:0000256" key="10">
    <source>
        <dbReference type="PIRNR" id="PIRNR006268"/>
    </source>
</evidence>
<dbReference type="GO" id="GO:0016740">
    <property type="term" value="F:transferase activity"/>
    <property type="evidence" value="ECO:0007669"/>
    <property type="project" value="UniProtKB-UniRule"/>
</dbReference>
<comment type="catalytic activity">
    <reaction evidence="9 10">
        <text>L-threonyl-[protein] + FAD = FMN-L-threonyl-[protein] + AMP + H(+)</text>
        <dbReference type="Rhea" id="RHEA:36847"/>
        <dbReference type="Rhea" id="RHEA-COMP:11060"/>
        <dbReference type="Rhea" id="RHEA-COMP:11061"/>
        <dbReference type="ChEBI" id="CHEBI:15378"/>
        <dbReference type="ChEBI" id="CHEBI:30013"/>
        <dbReference type="ChEBI" id="CHEBI:57692"/>
        <dbReference type="ChEBI" id="CHEBI:74257"/>
        <dbReference type="ChEBI" id="CHEBI:456215"/>
        <dbReference type="EC" id="2.7.1.180"/>
    </reaction>
</comment>
<keyword evidence="3 10" id="KW-0285">Flavoprotein</keyword>
<dbReference type="PANTHER" id="PTHR30040">
    <property type="entry name" value="THIAMINE BIOSYNTHESIS LIPOPROTEIN APBE"/>
    <property type="match status" value="1"/>
</dbReference>
<dbReference type="AlphaFoldDB" id="A0A245ZH59"/>
<keyword evidence="13" id="KW-1185">Reference proteome</keyword>
<keyword evidence="4 10" id="KW-0808">Transferase</keyword>
<keyword evidence="6 10" id="KW-0274">FAD</keyword>
<comment type="caution">
    <text evidence="12">The sequence shown here is derived from an EMBL/GenBank/DDBJ whole genome shotgun (WGS) entry which is preliminary data.</text>
</comment>
<dbReference type="InterPro" id="IPR003374">
    <property type="entry name" value="ApbE-like_sf"/>
</dbReference>
<organism evidence="12 13">
    <name type="scientific">Sphingomonas mucosissima</name>
    <dbReference type="NCBI Taxonomy" id="370959"/>
    <lineage>
        <taxon>Bacteria</taxon>
        <taxon>Pseudomonadati</taxon>
        <taxon>Pseudomonadota</taxon>
        <taxon>Alphaproteobacteria</taxon>
        <taxon>Sphingomonadales</taxon>
        <taxon>Sphingomonadaceae</taxon>
        <taxon>Sphingomonas</taxon>
    </lineage>
</organism>